<dbReference type="InterPro" id="IPR029063">
    <property type="entry name" value="SAM-dependent_MTases_sf"/>
</dbReference>
<dbReference type="InterPro" id="IPR002903">
    <property type="entry name" value="RsmH"/>
</dbReference>
<dbReference type="HAMAP" id="MF_01007">
    <property type="entry name" value="16SrRNA_methyltr_H"/>
    <property type="match status" value="1"/>
</dbReference>
<name>A0A2M9CTG0_9BACT</name>
<feature type="region of interest" description="Disordered" evidence="7">
    <location>
        <begin position="277"/>
        <end position="305"/>
    </location>
</feature>
<dbReference type="EMBL" id="PGFG01000001">
    <property type="protein sequence ID" value="PJJ75183.1"/>
    <property type="molecule type" value="Genomic_DNA"/>
</dbReference>
<dbReference type="PANTHER" id="PTHR11265">
    <property type="entry name" value="S-ADENOSYL-METHYLTRANSFERASE MRAW"/>
    <property type="match status" value="1"/>
</dbReference>
<evidence type="ECO:0000256" key="2">
    <source>
        <dbReference type="ARBA" id="ARBA00022552"/>
    </source>
</evidence>
<comment type="subcellular location">
    <subcellularLocation>
        <location evidence="6">Cytoplasm</location>
    </subcellularLocation>
</comment>
<gene>
    <name evidence="6" type="primary">rsmH</name>
    <name evidence="8" type="ORF">BXY57_0752</name>
</gene>
<dbReference type="EC" id="2.1.1.199" evidence="6"/>
<dbReference type="Gene3D" id="1.10.150.170">
    <property type="entry name" value="Putative methyltransferase TM0872, insert domain"/>
    <property type="match status" value="1"/>
</dbReference>
<comment type="catalytic activity">
    <reaction evidence="6">
        <text>cytidine(1402) in 16S rRNA + S-adenosyl-L-methionine = N(4)-methylcytidine(1402) in 16S rRNA + S-adenosyl-L-homocysteine + H(+)</text>
        <dbReference type="Rhea" id="RHEA:42928"/>
        <dbReference type="Rhea" id="RHEA-COMP:10286"/>
        <dbReference type="Rhea" id="RHEA-COMP:10287"/>
        <dbReference type="ChEBI" id="CHEBI:15378"/>
        <dbReference type="ChEBI" id="CHEBI:57856"/>
        <dbReference type="ChEBI" id="CHEBI:59789"/>
        <dbReference type="ChEBI" id="CHEBI:74506"/>
        <dbReference type="ChEBI" id="CHEBI:82748"/>
        <dbReference type="EC" id="2.1.1.199"/>
    </reaction>
</comment>
<comment type="similarity">
    <text evidence="1 6">Belongs to the methyltransferase superfamily. RsmH family.</text>
</comment>
<keyword evidence="9" id="KW-1185">Reference proteome</keyword>
<dbReference type="Gene3D" id="3.40.50.150">
    <property type="entry name" value="Vaccinia Virus protein VP39"/>
    <property type="match status" value="1"/>
</dbReference>
<organism evidence="8 9">
    <name type="scientific">Thermoflavifilum aggregans</name>
    <dbReference type="NCBI Taxonomy" id="454188"/>
    <lineage>
        <taxon>Bacteria</taxon>
        <taxon>Pseudomonadati</taxon>
        <taxon>Bacteroidota</taxon>
        <taxon>Chitinophagia</taxon>
        <taxon>Chitinophagales</taxon>
        <taxon>Chitinophagaceae</taxon>
        <taxon>Thermoflavifilum</taxon>
    </lineage>
</organism>
<dbReference type="PANTHER" id="PTHR11265:SF0">
    <property type="entry name" value="12S RRNA N4-METHYLCYTIDINE METHYLTRANSFERASE"/>
    <property type="match status" value="1"/>
</dbReference>
<keyword evidence="2 6" id="KW-0698">rRNA processing</keyword>
<reference evidence="8 9" key="1">
    <citation type="submission" date="2017-11" db="EMBL/GenBank/DDBJ databases">
        <title>Genomic Encyclopedia of Archaeal and Bacterial Type Strains, Phase II (KMG-II): From Individual Species to Whole Genera.</title>
        <authorList>
            <person name="Goeker M."/>
        </authorList>
    </citation>
    <scope>NUCLEOTIDE SEQUENCE [LARGE SCALE GENOMIC DNA]</scope>
    <source>
        <strain evidence="8 9">DSM 27268</strain>
    </source>
</reference>
<keyword evidence="3 6" id="KW-0489">Methyltransferase</keyword>
<sequence>MNTEKGHHEPVMVEEVLEGLNIRENGVYVDATYGGGGHTRAILSKLGNGGRVIAFDQDESVREHVLQDQRLVFVPESFIYLKQFLRYYHAVPVDGILADLGVSSFQLDTPERGFSLRYDAPLDMRMDRRREQTAADLLQEVSEAELHCILEMYGEVRNARTVARVIVQARGRKPIQTTGELVQLLEPLVRGNRHQYLARVFQALRIAVNDELHALESFLQQAAEVLRPGGRLVVISFHSLEDRIVKQFMKGELTRQAQASVLTERQTMFRLITRKPLQPTPAEVERNPRSSSARLRVAEKLPLPS</sequence>
<dbReference type="InterPro" id="IPR023397">
    <property type="entry name" value="SAM-dep_MeTrfase_MraW_recog"/>
</dbReference>
<dbReference type="SUPFAM" id="SSF81799">
    <property type="entry name" value="Putative methyltransferase TM0872, insert domain"/>
    <property type="match status" value="1"/>
</dbReference>
<feature type="binding site" evidence="6">
    <location>
        <position position="99"/>
    </location>
    <ligand>
        <name>S-adenosyl-L-methionine</name>
        <dbReference type="ChEBI" id="CHEBI:59789"/>
    </ligand>
</feature>
<evidence type="ECO:0000313" key="9">
    <source>
        <dbReference type="Proteomes" id="UP000230000"/>
    </source>
</evidence>
<evidence type="ECO:0000256" key="5">
    <source>
        <dbReference type="ARBA" id="ARBA00022691"/>
    </source>
</evidence>
<proteinExistence type="inferred from homology"/>
<feature type="binding site" evidence="6">
    <location>
        <position position="106"/>
    </location>
    <ligand>
        <name>S-adenosyl-L-methionine</name>
        <dbReference type="ChEBI" id="CHEBI:59789"/>
    </ligand>
</feature>
<dbReference type="NCBIfam" id="TIGR00006">
    <property type="entry name" value="16S rRNA (cytosine(1402)-N(4))-methyltransferase RsmH"/>
    <property type="match status" value="1"/>
</dbReference>
<evidence type="ECO:0000256" key="4">
    <source>
        <dbReference type="ARBA" id="ARBA00022679"/>
    </source>
</evidence>
<feature type="binding site" evidence="6">
    <location>
        <position position="78"/>
    </location>
    <ligand>
        <name>S-adenosyl-L-methionine</name>
        <dbReference type="ChEBI" id="CHEBI:59789"/>
    </ligand>
</feature>
<accession>A0A2M9CTG0</accession>
<dbReference type="GO" id="GO:0071424">
    <property type="term" value="F:rRNA (cytosine-N4-)-methyltransferase activity"/>
    <property type="evidence" value="ECO:0007669"/>
    <property type="project" value="UniProtKB-UniRule"/>
</dbReference>
<evidence type="ECO:0000256" key="7">
    <source>
        <dbReference type="SAM" id="MobiDB-lite"/>
    </source>
</evidence>
<keyword evidence="5 6" id="KW-0949">S-adenosyl-L-methionine</keyword>
<feature type="binding site" evidence="6">
    <location>
        <position position="56"/>
    </location>
    <ligand>
        <name>S-adenosyl-L-methionine</name>
        <dbReference type="ChEBI" id="CHEBI:59789"/>
    </ligand>
</feature>
<comment type="caution">
    <text evidence="8">The sequence shown here is derived from an EMBL/GenBank/DDBJ whole genome shotgun (WGS) entry which is preliminary data.</text>
</comment>
<keyword evidence="4 6" id="KW-0808">Transferase</keyword>
<dbReference type="SUPFAM" id="SSF53335">
    <property type="entry name" value="S-adenosyl-L-methionine-dependent methyltransferases"/>
    <property type="match status" value="1"/>
</dbReference>
<evidence type="ECO:0000256" key="1">
    <source>
        <dbReference type="ARBA" id="ARBA00010396"/>
    </source>
</evidence>
<dbReference type="Pfam" id="PF01795">
    <property type="entry name" value="Methyltransf_5"/>
    <property type="match status" value="1"/>
</dbReference>
<keyword evidence="6" id="KW-0963">Cytoplasm</keyword>
<dbReference type="RefSeq" id="WP_100313829.1">
    <property type="nucleotide sequence ID" value="NZ_PGFG01000001.1"/>
</dbReference>
<dbReference type="OrthoDB" id="9806637at2"/>
<evidence type="ECO:0000256" key="3">
    <source>
        <dbReference type="ARBA" id="ARBA00022603"/>
    </source>
</evidence>
<comment type="function">
    <text evidence="6">Specifically methylates the N4 position of cytidine in position 1402 (C1402) of 16S rRNA.</text>
</comment>
<dbReference type="GO" id="GO:0070475">
    <property type="term" value="P:rRNA base methylation"/>
    <property type="evidence" value="ECO:0007669"/>
    <property type="project" value="UniProtKB-UniRule"/>
</dbReference>
<protein>
    <recommendedName>
        <fullName evidence="6">Ribosomal RNA small subunit methyltransferase H</fullName>
        <ecNumber evidence="6">2.1.1.199</ecNumber>
    </recommendedName>
    <alternativeName>
        <fullName evidence="6">16S rRNA m(4)C1402 methyltransferase</fullName>
    </alternativeName>
    <alternativeName>
        <fullName evidence="6">rRNA (cytosine-N(4)-)-methyltransferase RsmH</fullName>
    </alternativeName>
</protein>
<evidence type="ECO:0000256" key="6">
    <source>
        <dbReference type="HAMAP-Rule" id="MF_01007"/>
    </source>
</evidence>
<dbReference type="PIRSF" id="PIRSF004486">
    <property type="entry name" value="MraW"/>
    <property type="match status" value="1"/>
</dbReference>
<evidence type="ECO:0000313" key="8">
    <source>
        <dbReference type="EMBL" id="PJJ75183.1"/>
    </source>
</evidence>
<feature type="binding site" evidence="6">
    <location>
        <begin position="36"/>
        <end position="38"/>
    </location>
    <ligand>
        <name>S-adenosyl-L-methionine</name>
        <dbReference type="ChEBI" id="CHEBI:59789"/>
    </ligand>
</feature>
<dbReference type="Proteomes" id="UP000230000">
    <property type="component" value="Unassembled WGS sequence"/>
</dbReference>
<dbReference type="AlphaFoldDB" id="A0A2M9CTG0"/>
<dbReference type="GO" id="GO:0005737">
    <property type="term" value="C:cytoplasm"/>
    <property type="evidence" value="ECO:0007669"/>
    <property type="project" value="UniProtKB-SubCell"/>
</dbReference>